<dbReference type="AlphaFoldDB" id="A0A2G5UYG4"/>
<dbReference type="SUPFAM" id="SSF52047">
    <property type="entry name" value="RNI-like"/>
    <property type="match status" value="1"/>
</dbReference>
<dbReference type="Proteomes" id="UP000230233">
    <property type="component" value="Chromosome II"/>
</dbReference>
<name>A0A2G5UYG4_9PELO</name>
<dbReference type="InterPro" id="IPR032675">
    <property type="entry name" value="LRR_dom_sf"/>
</dbReference>
<evidence type="ECO:0000313" key="1">
    <source>
        <dbReference type="EMBL" id="PIC44565.1"/>
    </source>
</evidence>
<reference evidence="2" key="1">
    <citation type="submission" date="2017-10" db="EMBL/GenBank/DDBJ databases">
        <title>Rapid genome shrinkage in a self-fertile nematode reveals novel sperm competition proteins.</title>
        <authorList>
            <person name="Yin D."/>
            <person name="Schwarz E.M."/>
            <person name="Thomas C.G."/>
            <person name="Felde R.L."/>
            <person name="Korf I.F."/>
            <person name="Cutter A.D."/>
            <person name="Schartner C.M."/>
            <person name="Ralston E.J."/>
            <person name="Meyer B.J."/>
            <person name="Haag E.S."/>
        </authorList>
    </citation>
    <scope>NUCLEOTIDE SEQUENCE [LARGE SCALE GENOMIC DNA]</scope>
    <source>
        <strain evidence="2">JU1422</strain>
    </source>
</reference>
<comment type="caution">
    <text evidence="1">The sequence shown here is derived from an EMBL/GenBank/DDBJ whole genome shotgun (WGS) entry which is preliminary data.</text>
</comment>
<gene>
    <name evidence="1" type="primary">Cnig_chr_II.g4892</name>
    <name evidence="1" type="ORF">B9Z55_004892</name>
</gene>
<protein>
    <submittedName>
        <fullName evidence="1">Uncharacterized protein</fullName>
    </submittedName>
</protein>
<evidence type="ECO:0000313" key="2">
    <source>
        <dbReference type="Proteomes" id="UP000230233"/>
    </source>
</evidence>
<accession>A0A2G5UYG4</accession>
<organism evidence="1 2">
    <name type="scientific">Caenorhabditis nigoni</name>
    <dbReference type="NCBI Taxonomy" id="1611254"/>
    <lineage>
        <taxon>Eukaryota</taxon>
        <taxon>Metazoa</taxon>
        <taxon>Ecdysozoa</taxon>
        <taxon>Nematoda</taxon>
        <taxon>Chromadorea</taxon>
        <taxon>Rhabditida</taxon>
        <taxon>Rhabditina</taxon>
        <taxon>Rhabditomorpha</taxon>
        <taxon>Rhabditoidea</taxon>
        <taxon>Rhabditidae</taxon>
        <taxon>Peloderinae</taxon>
        <taxon>Caenorhabditis</taxon>
    </lineage>
</organism>
<dbReference type="STRING" id="1611254.A0A2G5UYG4"/>
<dbReference type="EMBL" id="PDUG01000002">
    <property type="protein sequence ID" value="PIC44565.1"/>
    <property type="molecule type" value="Genomic_DNA"/>
</dbReference>
<proteinExistence type="predicted"/>
<keyword evidence="2" id="KW-1185">Reference proteome</keyword>
<dbReference type="Gene3D" id="3.80.10.10">
    <property type="entry name" value="Ribonuclease Inhibitor"/>
    <property type="match status" value="1"/>
</dbReference>
<sequence>MTPPTLFHLAAKSLAQGIHKEKIPFDFKLDTKSSNAVVRELLELNTNNIKKLKTHKNQLSTLTELDLRKCQIDEEGVLNLKHFKLHSLEFGHLWLGTTTKFSK</sequence>